<feature type="compositionally biased region" description="Polar residues" evidence="1">
    <location>
        <begin position="253"/>
        <end position="262"/>
    </location>
</feature>
<dbReference type="Proteomes" id="UP001249851">
    <property type="component" value="Unassembled WGS sequence"/>
</dbReference>
<sequence length="519" mass="57297">MASDVIKDQERGKTTESRENIPPGSSTVPVKRLTKVEKARLEALSAFGNCPFNSLVVKKESFKSKLKATALNTAPKKETVKRLTRMQKARQEANEAFKNISLGQKRKYGAVEKKPGMSPVSDNAKKRMTRLERCKLETQNAFANVALSELTAGENAEQKISFGKASLTKINKECRKSTTKGRQSRRSLTRRKSVRRRSSAKCNRPTRVQLAQLQALESFGGKSLDKVWKTSEKEVDNTVHKEATDAAKEPADTSDSNDSNKIAVNDGSLTMVGGESVPERNIRTNLTEVDVVLHNAQESLPERSGLPVVAIEDPSKISATQLPCNDCCQQGDLSGNLCKSEDSKLHAEGPELNTVNIKVVQDQDGKILDDQPCDDCTNRKSAISKENLCELQNGNAQLPETKPMTHLERARMEALQSFQGQAIDQVMKSSSRKMAKYLTPVKHKGTNTEATRSQTKNTPSQTTDSFIRSYPLPKKSYYSNIRDNSFCNRDALLETSKMVVSTARSLDTPTPDSSPAQIS</sequence>
<feature type="region of interest" description="Disordered" evidence="1">
    <location>
        <begin position="444"/>
        <end position="466"/>
    </location>
</feature>
<dbReference type="EMBL" id="JARQWQ010000018">
    <property type="protein sequence ID" value="KAK2565813.1"/>
    <property type="molecule type" value="Genomic_DNA"/>
</dbReference>
<accession>A0AAD9QQW0</accession>
<proteinExistence type="predicted"/>
<feature type="compositionally biased region" description="Basic and acidic residues" evidence="1">
    <location>
        <begin position="1"/>
        <end position="19"/>
    </location>
</feature>
<feature type="compositionally biased region" description="Polar residues" evidence="1">
    <location>
        <begin position="447"/>
        <end position="466"/>
    </location>
</feature>
<name>A0AAD9QQW0_ACRCE</name>
<evidence type="ECO:0000256" key="1">
    <source>
        <dbReference type="SAM" id="MobiDB-lite"/>
    </source>
</evidence>
<reference evidence="2" key="2">
    <citation type="journal article" date="2023" name="Science">
        <title>Genomic signatures of disease resistance in endangered staghorn corals.</title>
        <authorList>
            <person name="Vollmer S.V."/>
            <person name="Selwyn J.D."/>
            <person name="Despard B.A."/>
            <person name="Roesel C.L."/>
        </authorList>
    </citation>
    <scope>NUCLEOTIDE SEQUENCE</scope>
    <source>
        <strain evidence="2">K2</strain>
    </source>
</reference>
<comment type="caution">
    <text evidence="2">The sequence shown here is derived from an EMBL/GenBank/DDBJ whole genome shotgun (WGS) entry which is preliminary data.</text>
</comment>
<reference evidence="2" key="1">
    <citation type="journal article" date="2023" name="G3 (Bethesda)">
        <title>Whole genome assembly and annotation of the endangered Caribbean coral Acropora cervicornis.</title>
        <authorList>
            <person name="Selwyn J.D."/>
            <person name="Vollmer S.V."/>
        </authorList>
    </citation>
    <scope>NUCLEOTIDE SEQUENCE</scope>
    <source>
        <strain evidence="2">K2</strain>
    </source>
</reference>
<gene>
    <name evidence="2" type="ORF">P5673_010090</name>
</gene>
<keyword evidence="3" id="KW-1185">Reference proteome</keyword>
<feature type="region of interest" description="Disordered" evidence="1">
    <location>
        <begin position="173"/>
        <end position="205"/>
    </location>
</feature>
<feature type="compositionally biased region" description="Basic residues" evidence="1">
    <location>
        <begin position="177"/>
        <end position="199"/>
    </location>
</feature>
<feature type="compositionally biased region" description="Basic and acidic residues" evidence="1">
    <location>
        <begin position="232"/>
        <end position="251"/>
    </location>
</feature>
<dbReference type="AlphaFoldDB" id="A0AAD9QQW0"/>
<organism evidence="2 3">
    <name type="scientific">Acropora cervicornis</name>
    <name type="common">Staghorn coral</name>
    <dbReference type="NCBI Taxonomy" id="6130"/>
    <lineage>
        <taxon>Eukaryota</taxon>
        <taxon>Metazoa</taxon>
        <taxon>Cnidaria</taxon>
        <taxon>Anthozoa</taxon>
        <taxon>Hexacorallia</taxon>
        <taxon>Scleractinia</taxon>
        <taxon>Astrocoeniina</taxon>
        <taxon>Acroporidae</taxon>
        <taxon>Acropora</taxon>
    </lineage>
</organism>
<feature type="region of interest" description="Disordered" evidence="1">
    <location>
        <begin position="232"/>
        <end position="274"/>
    </location>
</feature>
<evidence type="ECO:0000313" key="2">
    <source>
        <dbReference type="EMBL" id="KAK2565813.1"/>
    </source>
</evidence>
<feature type="region of interest" description="Disordered" evidence="1">
    <location>
        <begin position="1"/>
        <end position="31"/>
    </location>
</feature>
<evidence type="ECO:0000313" key="3">
    <source>
        <dbReference type="Proteomes" id="UP001249851"/>
    </source>
</evidence>
<protein>
    <submittedName>
        <fullName evidence="2">Uncharacterized protein</fullName>
    </submittedName>
</protein>